<dbReference type="InterPro" id="IPR008651">
    <property type="entry name" value="Uncharacterised_HicB"/>
</dbReference>
<dbReference type="SUPFAM" id="SSF47598">
    <property type="entry name" value="Ribbon-helix-helix"/>
    <property type="match status" value="1"/>
</dbReference>
<dbReference type="RefSeq" id="WP_007307501.1">
    <property type="nucleotide sequence ID" value="NZ_AADV02000120.1"/>
</dbReference>
<name>Q4BXV3_CROWT</name>
<dbReference type="AlphaFoldDB" id="Q4BXV3"/>
<reference evidence="1" key="1">
    <citation type="submission" date="2004-02" db="EMBL/GenBank/DDBJ databases">
        <authorList>
            <consortium name="DOE Joint Genome Institute"/>
        </authorList>
    </citation>
    <scope>NUCLEOTIDE SEQUENCE [LARGE SCALE GENOMIC DNA]</scope>
    <source>
        <strain evidence="1">WH 8501</strain>
    </source>
</reference>
<reference evidence="1" key="2">
    <citation type="submission" date="2005-06" db="EMBL/GenBank/DDBJ databases">
        <title>Sequencing of the draft genome and assembly of Crocosphaera watsonii WH 8501.</title>
        <authorList>
            <consortium name="US DOE Joint Genome Institute (JGI-PGF)"/>
            <person name="Copeland A."/>
            <person name="Lucas S."/>
            <person name="Lapidus A."/>
            <person name="Barry K."/>
            <person name="Detter C."/>
            <person name="Glavina T."/>
            <person name="Hammon N."/>
            <person name="Israni S."/>
            <person name="Pitluck S."/>
            <person name="Richardson P."/>
        </authorList>
    </citation>
    <scope>NUCLEOTIDE SEQUENCE [LARGE SCALE GENOMIC DNA]</scope>
    <source>
        <strain evidence="1">WH 8501</strain>
    </source>
</reference>
<organism evidence="1 2">
    <name type="scientific">Crocosphaera watsonii WH 8501</name>
    <dbReference type="NCBI Taxonomy" id="165597"/>
    <lineage>
        <taxon>Bacteria</taxon>
        <taxon>Bacillati</taxon>
        <taxon>Cyanobacteriota</taxon>
        <taxon>Cyanophyceae</taxon>
        <taxon>Oscillatoriophycideae</taxon>
        <taxon>Chroococcales</taxon>
        <taxon>Aphanothecaceae</taxon>
        <taxon>Crocosphaera</taxon>
    </lineage>
</organism>
<dbReference type="OrthoDB" id="9793107at2"/>
<keyword evidence="2" id="KW-1185">Reference proteome</keyword>
<comment type="caution">
    <text evidence="1">The sequence shown here is derived from an EMBL/GenBank/DDBJ whole genome shotgun (WGS) entry which is preliminary data.</text>
</comment>
<accession>Q4BXV3</accession>
<dbReference type="EMBL" id="AADV02000120">
    <property type="protein sequence ID" value="EAM48732.1"/>
    <property type="molecule type" value="Genomic_DNA"/>
</dbReference>
<sequence length="108" mass="12404">MKYKGYEALVSLDDEQGIFHGEVINIRDVITFQGQSVSELKQAFIESVEDYLEFCAQRGEEPEKPFSGRFVVRIDPELHKQIYIKAKQEGKSLNTWVSEKLSSGMMNL</sequence>
<gene>
    <name evidence="1" type="ORF">CwatDRAFT_2035</name>
</gene>
<dbReference type="InterPro" id="IPR035069">
    <property type="entry name" value="TTHA1013/TTHA0281-like"/>
</dbReference>
<dbReference type="InterPro" id="IPR010985">
    <property type="entry name" value="Ribbon_hlx_hlx"/>
</dbReference>
<evidence type="ECO:0000313" key="1">
    <source>
        <dbReference type="EMBL" id="EAM48732.1"/>
    </source>
</evidence>
<evidence type="ECO:0000313" key="2">
    <source>
        <dbReference type="Proteomes" id="UP000003922"/>
    </source>
</evidence>
<dbReference type="Pfam" id="PF05534">
    <property type="entry name" value="HicB"/>
    <property type="match status" value="1"/>
</dbReference>
<protein>
    <submittedName>
        <fullName evidence="1">HicB</fullName>
    </submittedName>
</protein>
<dbReference type="SUPFAM" id="SSF143100">
    <property type="entry name" value="TTHA1013/TTHA0281-like"/>
    <property type="match status" value="1"/>
</dbReference>
<dbReference type="GO" id="GO:0006355">
    <property type="term" value="P:regulation of DNA-templated transcription"/>
    <property type="evidence" value="ECO:0007669"/>
    <property type="project" value="InterPro"/>
</dbReference>
<dbReference type="Proteomes" id="UP000003922">
    <property type="component" value="Unassembled WGS sequence"/>
</dbReference>
<reference evidence="1" key="3">
    <citation type="submission" date="2016-12" db="EMBL/GenBank/DDBJ databases">
        <title>Annotation of the draft genome assembly of Crocosphaera watsonii WH 8501.</title>
        <authorList>
            <consortium name="US DOE Joint Genome Institute (JGI-ORNL)"/>
            <person name="Larimer F."/>
            <person name="Land M."/>
        </authorList>
    </citation>
    <scope>NUCLEOTIDE SEQUENCE</scope>
    <source>
        <strain evidence="1">WH 8501</strain>
    </source>
</reference>
<proteinExistence type="predicted"/>
<dbReference type="KEGG" id="cwa:CwatDRAFT_2035"/>